<keyword evidence="9" id="KW-1185">Reference proteome</keyword>
<dbReference type="SMART" id="SM01043">
    <property type="entry name" value="BTAD"/>
    <property type="match status" value="1"/>
</dbReference>
<dbReference type="CDD" id="cd15831">
    <property type="entry name" value="BTAD"/>
    <property type="match status" value="1"/>
</dbReference>
<keyword evidence="4" id="KW-0804">Transcription</keyword>
<dbReference type="InterPro" id="IPR005158">
    <property type="entry name" value="BTAD"/>
</dbReference>
<dbReference type="RefSeq" id="WP_196202669.1">
    <property type="nucleotide sequence ID" value="NZ_JADPUN010000179.1"/>
</dbReference>
<evidence type="ECO:0000259" key="7">
    <source>
        <dbReference type="PROSITE" id="PS51755"/>
    </source>
</evidence>
<name>A0ABS0GY19_9ACTN</name>
<dbReference type="PROSITE" id="PS51755">
    <property type="entry name" value="OMPR_PHOB"/>
    <property type="match status" value="1"/>
</dbReference>
<evidence type="ECO:0000313" key="9">
    <source>
        <dbReference type="Proteomes" id="UP000638560"/>
    </source>
</evidence>
<proteinExistence type="inferred from homology"/>
<comment type="caution">
    <text evidence="8">The sequence shown here is derived from an EMBL/GenBank/DDBJ whole genome shotgun (WGS) entry which is preliminary data.</text>
</comment>
<keyword evidence="3 5" id="KW-0238">DNA-binding</keyword>
<dbReference type="Proteomes" id="UP000638560">
    <property type="component" value="Unassembled WGS sequence"/>
</dbReference>
<feature type="region of interest" description="Disordered" evidence="6">
    <location>
        <begin position="264"/>
        <end position="284"/>
    </location>
</feature>
<dbReference type="SUPFAM" id="SSF52540">
    <property type="entry name" value="P-loop containing nucleoside triphosphate hydrolases"/>
    <property type="match status" value="1"/>
</dbReference>
<evidence type="ECO:0000256" key="1">
    <source>
        <dbReference type="ARBA" id="ARBA00005820"/>
    </source>
</evidence>
<dbReference type="InterPro" id="IPR027417">
    <property type="entry name" value="P-loop_NTPase"/>
</dbReference>
<dbReference type="PANTHER" id="PTHR35807:SF1">
    <property type="entry name" value="TRANSCRIPTIONAL REGULATOR REDD"/>
    <property type="match status" value="1"/>
</dbReference>
<dbReference type="Gene3D" id="1.10.10.10">
    <property type="entry name" value="Winged helix-like DNA-binding domain superfamily/Winged helix DNA-binding domain"/>
    <property type="match status" value="1"/>
</dbReference>
<feature type="DNA-binding region" description="OmpR/PhoB-type" evidence="5">
    <location>
        <begin position="1"/>
        <end position="93"/>
    </location>
</feature>
<dbReference type="InterPro" id="IPR051677">
    <property type="entry name" value="AfsR-DnrI-RedD_regulator"/>
</dbReference>
<evidence type="ECO:0000256" key="4">
    <source>
        <dbReference type="ARBA" id="ARBA00023163"/>
    </source>
</evidence>
<protein>
    <submittedName>
        <fullName evidence="8">Winged helix-turn-helix domain-containing protein</fullName>
    </submittedName>
</protein>
<comment type="similarity">
    <text evidence="1">Belongs to the AfsR/DnrI/RedD regulatory family.</text>
</comment>
<dbReference type="EMBL" id="JADPUN010000179">
    <property type="protein sequence ID" value="MBF9131105.1"/>
    <property type="molecule type" value="Genomic_DNA"/>
</dbReference>
<dbReference type="PRINTS" id="PR00364">
    <property type="entry name" value="DISEASERSIST"/>
</dbReference>
<evidence type="ECO:0000256" key="6">
    <source>
        <dbReference type="SAM" id="MobiDB-lite"/>
    </source>
</evidence>
<reference evidence="8 9" key="1">
    <citation type="submission" date="2020-11" db="EMBL/GenBank/DDBJ databases">
        <title>A novel isolate from a Black sea contaminated sediment with potential to produce alkanes: Plantactinospora alkalitolerans sp. nov.</title>
        <authorList>
            <person name="Carro L."/>
            <person name="Veyisoglu A."/>
            <person name="Guven K."/>
            <person name="Schumann P."/>
            <person name="Klenk H.-P."/>
            <person name="Sahin N."/>
        </authorList>
    </citation>
    <scope>NUCLEOTIDE SEQUENCE [LARGE SCALE GENOMIC DNA]</scope>
    <source>
        <strain evidence="8 9">S1510</strain>
    </source>
</reference>
<evidence type="ECO:0000313" key="8">
    <source>
        <dbReference type="EMBL" id="MBF9131105.1"/>
    </source>
</evidence>
<dbReference type="Pfam" id="PF03704">
    <property type="entry name" value="BTAD"/>
    <property type="match status" value="1"/>
</dbReference>
<accession>A0ABS0GY19</accession>
<sequence>MESTVRVLGPIEVHLPSGVRRVRGSKPLSLLAILLSQANRLISVDRLVTMLWDTDPPRSAVANLRTYVRILRQVLSDTPVRLEREPGGYLLRVTDADSDHLRFAQLVAEASAEAAGPTRAVERLEQALQLWRGVEAAAGVPRHGAVGTWLDALDEQRMRAVERIAEARIATGEPDRAVRELADLLAVAPLRSRAWWLKILAHHRLGEHDLALAGYRSAADVFRDELGIEPDPELTELYRSLLHWDDVPVGAGQVRPAVVTPIRGGLQPDVGPPNSGSPAAGDPVRPYRRRIERDRSTSHPTVHGLPEPPALIGRRDALTELRAAILGPQPGIGPRVVVLHGPPGVGTSALAQRAAYDLADAYPDGQLHLDVRTWPRARRSGAGPVQAVLRRLGVGTPPDDVAEAVDLLQTVSAGLRLLLVMDNVSAPGEVRPMLSLATGCCLLLTSGYPLGVIPGAGRLALRPLNVTNSVEVLRSMLGRDRVGEEFDHLAVLCGGLPLALRIVAARLIDLPALSTAALIGRLRDERRALSEWEVDDLSLRSRMIDVLSPLRPEVRYAFARLAGPREFGVAEAARRLNALVAETEALLDELVRTHLLVVSSTGRYRMPRFARLLAEELRFRPRCPELTFPSSA</sequence>
<dbReference type="Gene3D" id="1.25.40.10">
    <property type="entry name" value="Tetratricopeptide repeat domain"/>
    <property type="match status" value="1"/>
</dbReference>
<dbReference type="InterPro" id="IPR016032">
    <property type="entry name" value="Sig_transdc_resp-reg_C-effctor"/>
</dbReference>
<dbReference type="Pfam" id="PF00486">
    <property type="entry name" value="Trans_reg_C"/>
    <property type="match status" value="1"/>
</dbReference>
<dbReference type="SUPFAM" id="SSF46894">
    <property type="entry name" value="C-terminal effector domain of the bipartite response regulators"/>
    <property type="match status" value="1"/>
</dbReference>
<dbReference type="InterPro" id="IPR036388">
    <property type="entry name" value="WH-like_DNA-bd_sf"/>
</dbReference>
<evidence type="ECO:0000256" key="5">
    <source>
        <dbReference type="PROSITE-ProRule" id="PRU01091"/>
    </source>
</evidence>
<dbReference type="InterPro" id="IPR011990">
    <property type="entry name" value="TPR-like_helical_dom_sf"/>
</dbReference>
<organism evidence="8 9">
    <name type="scientific">Plantactinospora alkalitolerans</name>
    <dbReference type="NCBI Taxonomy" id="2789879"/>
    <lineage>
        <taxon>Bacteria</taxon>
        <taxon>Bacillati</taxon>
        <taxon>Actinomycetota</taxon>
        <taxon>Actinomycetes</taxon>
        <taxon>Micromonosporales</taxon>
        <taxon>Micromonosporaceae</taxon>
        <taxon>Plantactinospora</taxon>
    </lineage>
</organism>
<keyword evidence="2" id="KW-0805">Transcription regulation</keyword>
<dbReference type="Gene3D" id="3.40.50.300">
    <property type="entry name" value="P-loop containing nucleotide triphosphate hydrolases"/>
    <property type="match status" value="1"/>
</dbReference>
<dbReference type="SUPFAM" id="SSF48452">
    <property type="entry name" value="TPR-like"/>
    <property type="match status" value="1"/>
</dbReference>
<feature type="domain" description="OmpR/PhoB-type" evidence="7">
    <location>
        <begin position="1"/>
        <end position="93"/>
    </location>
</feature>
<dbReference type="PANTHER" id="PTHR35807">
    <property type="entry name" value="TRANSCRIPTIONAL REGULATOR REDD-RELATED"/>
    <property type="match status" value="1"/>
</dbReference>
<gene>
    <name evidence="8" type="ORF">I0C86_19380</name>
</gene>
<evidence type="ECO:0000256" key="2">
    <source>
        <dbReference type="ARBA" id="ARBA00023015"/>
    </source>
</evidence>
<evidence type="ECO:0000256" key="3">
    <source>
        <dbReference type="ARBA" id="ARBA00023125"/>
    </source>
</evidence>
<dbReference type="SMART" id="SM00862">
    <property type="entry name" value="Trans_reg_C"/>
    <property type="match status" value="1"/>
</dbReference>
<dbReference type="InterPro" id="IPR001867">
    <property type="entry name" value="OmpR/PhoB-type_DNA-bd"/>
</dbReference>